<evidence type="ECO:0000256" key="1">
    <source>
        <dbReference type="ARBA" id="ARBA00023002"/>
    </source>
</evidence>
<organism evidence="4 5">
    <name type="scientific">Microdochium bolleyi</name>
    <dbReference type="NCBI Taxonomy" id="196109"/>
    <lineage>
        <taxon>Eukaryota</taxon>
        <taxon>Fungi</taxon>
        <taxon>Dikarya</taxon>
        <taxon>Ascomycota</taxon>
        <taxon>Pezizomycotina</taxon>
        <taxon>Sordariomycetes</taxon>
        <taxon>Xylariomycetidae</taxon>
        <taxon>Xylariales</taxon>
        <taxon>Microdochiaceae</taxon>
        <taxon>Microdochium</taxon>
    </lineage>
</organism>
<keyword evidence="5" id="KW-1185">Reference proteome</keyword>
<feature type="compositionally biased region" description="Polar residues" evidence="2">
    <location>
        <begin position="36"/>
        <end position="47"/>
    </location>
</feature>
<accession>A0A136JIF5</accession>
<feature type="domain" description="NADP-dependent oxidoreductase" evidence="3">
    <location>
        <begin position="132"/>
        <end position="335"/>
    </location>
</feature>
<name>A0A136JIF5_9PEZI</name>
<dbReference type="STRING" id="196109.A0A136JIF5"/>
<dbReference type="Gene3D" id="3.20.20.100">
    <property type="entry name" value="NADP-dependent oxidoreductase domain"/>
    <property type="match status" value="1"/>
</dbReference>
<feature type="compositionally biased region" description="Low complexity" evidence="2">
    <location>
        <begin position="53"/>
        <end position="65"/>
    </location>
</feature>
<dbReference type="InterPro" id="IPR020471">
    <property type="entry name" value="AKR"/>
</dbReference>
<gene>
    <name evidence="4" type="ORF">Micbo1qcDRAFT_155643</name>
</gene>
<dbReference type="OrthoDB" id="5357513at2759"/>
<dbReference type="AlphaFoldDB" id="A0A136JIF5"/>
<keyword evidence="1" id="KW-0560">Oxidoreductase</keyword>
<dbReference type="InterPro" id="IPR036812">
    <property type="entry name" value="NAD(P)_OxRdtase_dom_sf"/>
</dbReference>
<dbReference type="GO" id="GO:0016491">
    <property type="term" value="F:oxidoreductase activity"/>
    <property type="evidence" value="ECO:0007669"/>
    <property type="project" value="UniProtKB-KW"/>
</dbReference>
<dbReference type="Proteomes" id="UP000070501">
    <property type="component" value="Unassembled WGS sequence"/>
</dbReference>
<dbReference type="EMBL" id="KQ964245">
    <property type="protein sequence ID" value="KXJ96930.1"/>
    <property type="molecule type" value="Genomic_DNA"/>
</dbReference>
<sequence>MSPFVISKASHVSISAACRGSLYYCRASLPSISSHRAVTPGRRQSTLPHRHLSSNSRASSSSRSSGTYIRKRPPSALKGITMDSSPSSTGKPALTRDLTLPSHPSPSIATTKSQPPPPATRTPRLVYGTAWKKSRTASLVHAALRAGFRGIDTANQPRHYSEPLVGEGLRLALADGTISSRGEVFVQTKFTCPRGQDPPPDCPYDPADPLEKQVRDSVEGSFANLFGGGGGAGGVGTEAAYIDSLVLHSPMDTYTDTFAVWRVLETYVPHRIRHLGIANAPFEVIERLYHEATTTTGPGASGLSVPPSVVQNRFYAPTDYDSELRRWCRERGIVYQSFWTLTANNADMRQRGKVNLVGSEPVRKLAAAVGGGLSKEAAYYSLVLGLEGITILDGTTSEAHMREDLDGIDAVGRFAESSTEGKEVWGQCLAGFKASIGEEDDDY</sequence>
<dbReference type="InParanoid" id="A0A136JIF5"/>
<evidence type="ECO:0000313" key="4">
    <source>
        <dbReference type="EMBL" id="KXJ96930.1"/>
    </source>
</evidence>
<proteinExistence type="predicted"/>
<dbReference type="InterPro" id="IPR023210">
    <property type="entry name" value="NADP_OxRdtase_dom"/>
</dbReference>
<dbReference type="PANTHER" id="PTHR11732">
    <property type="entry name" value="ALDO/KETO REDUCTASE"/>
    <property type="match status" value="1"/>
</dbReference>
<protein>
    <submittedName>
        <fullName evidence="4">NADP-dependent oxidoreductase domain-containing protein</fullName>
    </submittedName>
</protein>
<dbReference type="Pfam" id="PF00248">
    <property type="entry name" value="Aldo_ket_red"/>
    <property type="match status" value="1"/>
</dbReference>
<evidence type="ECO:0000259" key="3">
    <source>
        <dbReference type="Pfam" id="PF00248"/>
    </source>
</evidence>
<dbReference type="SUPFAM" id="SSF51430">
    <property type="entry name" value="NAD(P)-linked oxidoreductase"/>
    <property type="match status" value="1"/>
</dbReference>
<reference evidence="5" key="1">
    <citation type="submission" date="2016-02" db="EMBL/GenBank/DDBJ databases">
        <title>Draft genome sequence of Microdochium bolleyi, a fungal endophyte of beachgrass.</title>
        <authorList>
            <consortium name="DOE Joint Genome Institute"/>
            <person name="David A.S."/>
            <person name="May G."/>
            <person name="Haridas S."/>
            <person name="Lim J."/>
            <person name="Wang M."/>
            <person name="Labutti K."/>
            <person name="Lipzen A."/>
            <person name="Barry K."/>
            <person name="Grigoriev I.V."/>
        </authorList>
    </citation>
    <scope>NUCLEOTIDE SEQUENCE [LARGE SCALE GENOMIC DNA]</scope>
    <source>
        <strain evidence="5">J235TASD1</strain>
    </source>
</reference>
<evidence type="ECO:0000256" key="2">
    <source>
        <dbReference type="SAM" id="MobiDB-lite"/>
    </source>
</evidence>
<evidence type="ECO:0000313" key="5">
    <source>
        <dbReference type="Proteomes" id="UP000070501"/>
    </source>
</evidence>
<feature type="region of interest" description="Disordered" evidence="2">
    <location>
        <begin position="36"/>
        <end position="122"/>
    </location>
</feature>